<feature type="signal peptide" evidence="1">
    <location>
        <begin position="1"/>
        <end position="17"/>
    </location>
</feature>
<dbReference type="Pfam" id="PF13568">
    <property type="entry name" value="OMP_b-brl_2"/>
    <property type="match status" value="1"/>
</dbReference>
<dbReference type="EMBL" id="JACBJI010000001">
    <property type="protein sequence ID" value="NYA70043.1"/>
    <property type="molecule type" value="Genomic_DNA"/>
</dbReference>
<evidence type="ECO:0000313" key="3">
    <source>
        <dbReference type="EMBL" id="NYA70043.1"/>
    </source>
</evidence>
<dbReference type="InterPro" id="IPR025665">
    <property type="entry name" value="Beta-barrel_OMP_2"/>
</dbReference>
<evidence type="ECO:0000259" key="2">
    <source>
        <dbReference type="Pfam" id="PF13568"/>
    </source>
</evidence>
<comment type="caution">
    <text evidence="3">The sequence shown here is derived from an EMBL/GenBank/DDBJ whole genome shotgun (WGS) entry which is preliminary data.</text>
</comment>
<dbReference type="Proteomes" id="UP000535020">
    <property type="component" value="Unassembled WGS sequence"/>
</dbReference>
<dbReference type="RefSeq" id="WP_176004858.1">
    <property type="nucleotide sequence ID" value="NZ_JABWMI010000005.1"/>
</dbReference>
<evidence type="ECO:0000313" key="4">
    <source>
        <dbReference type="Proteomes" id="UP000535020"/>
    </source>
</evidence>
<protein>
    <submittedName>
        <fullName evidence="3">Outer membrane beta-barrel protein</fullName>
    </submittedName>
</protein>
<name>A0A7Y8Y035_9FLAO</name>
<gene>
    <name evidence="3" type="ORF">HZF10_03865</name>
</gene>
<evidence type="ECO:0000256" key="1">
    <source>
        <dbReference type="SAM" id="SignalP"/>
    </source>
</evidence>
<organism evidence="3 4">
    <name type="scientific">Flavobacterium agri</name>
    <dbReference type="NCBI Taxonomy" id="2743471"/>
    <lineage>
        <taxon>Bacteria</taxon>
        <taxon>Pseudomonadati</taxon>
        <taxon>Bacteroidota</taxon>
        <taxon>Flavobacteriia</taxon>
        <taxon>Flavobacteriales</taxon>
        <taxon>Flavobacteriaceae</taxon>
        <taxon>Flavobacterium</taxon>
    </lineage>
</organism>
<reference evidence="3 4" key="1">
    <citation type="submission" date="2020-07" db="EMBL/GenBank/DDBJ databases">
        <authorList>
            <person name="Sun Q."/>
        </authorList>
    </citation>
    <scope>NUCLEOTIDE SEQUENCE [LARGE SCALE GENOMIC DNA]</scope>
    <source>
        <strain evidence="3 4">MAH-1</strain>
    </source>
</reference>
<feature type="chain" id="PRO_5031475738" evidence="1">
    <location>
        <begin position="18"/>
        <end position="398"/>
    </location>
</feature>
<proteinExistence type="predicted"/>
<accession>A0A7Y8Y035</accession>
<sequence length="398" mass="45961">MNRFFAMLLLLPFACIAQVRFEKGYFIDNHGQKTECLIRNKGWKNNPSTFDYKLSENAEIQQRAMEMTSEFGIENVLQYVRATVPMERSSTKINNLQKDAQYKLVEETHFFKRIFEGSHSLYVFEESGLLKFFDRKPSGEFNQLIYIEYLDTNRNIRHYNQYYTQLLNDFSCPDATLESFSKLKYTESSLLEYYHNTANCKGEKTVQVERKTGEFHIRPFVGLKSMKVSADALSTLVPNAEVSEFGAAYGLELEYLLPTFQKKWAVLLSVEHNKIEGDYDLPDGSNGQDRYVTLSYSAIQIPVGMRYYMHLNHDFKLFVNPLFVANFVKDETTASYHPAGTASNNLVAEKNSYNFAVGAGLSYKKFNAEIRYYTSQGLFEYADGDFNKISFTVSYAIF</sequence>
<keyword evidence="1" id="KW-0732">Signal</keyword>
<dbReference type="AlphaFoldDB" id="A0A7Y8Y035"/>
<feature type="domain" description="Outer membrane protein beta-barrel" evidence="2">
    <location>
        <begin position="213"/>
        <end position="375"/>
    </location>
</feature>
<keyword evidence="4" id="KW-1185">Reference proteome</keyword>